<dbReference type="PANTHER" id="PTHR13693:SF100">
    <property type="entry name" value="8-AMINO-7-OXONONANOATE SYNTHASE"/>
    <property type="match status" value="1"/>
</dbReference>
<dbReference type="InterPro" id="IPR050087">
    <property type="entry name" value="AON_synthase_class-II"/>
</dbReference>
<dbReference type="GO" id="GO:0008710">
    <property type="term" value="F:8-amino-7-oxononanoate synthase activity"/>
    <property type="evidence" value="ECO:0007669"/>
    <property type="project" value="TreeGrafter"/>
</dbReference>
<dbReference type="InterPro" id="IPR004839">
    <property type="entry name" value="Aminotransferase_I/II_large"/>
</dbReference>
<protein>
    <submittedName>
        <fullName evidence="6">8-amino-7-oxononanoate synthase</fullName>
    </submittedName>
</protein>
<dbReference type="InterPro" id="IPR015424">
    <property type="entry name" value="PyrdxlP-dep_Trfase"/>
</dbReference>
<dbReference type="EMBL" id="RAHJ01000018">
    <property type="protein sequence ID" value="RJX67858.1"/>
    <property type="molecule type" value="Genomic_DNA"/>
</dbReference>
<reference evidence="6 7" key="1">
    <citation type="submission" date="2018-09" db="EMBL/GenBank/DDBJ databases">
        <title>Altererythrobacter sp.Ery1 and Ery12, the genome sequencing of novel strains in genus Alterythrobacter.</title>
        <authorList>
            <person name="Cheng H."/>
            <person name="Wu Y.-H."/>
            <person name="Fang C."/>
            <person name="Xu X.-W."/>
        </authorList>
    </citation>
    <scope>NUCLEOTIDE SEQUENCE [LARGE SCALE GENOMIC DNA]</scope>
    <source>
        <strain evidence="6 7">Ery12</strain>
    </source>
</reference>
<evidence type="ECO:0000256" key="2">
    <source>
        <dbReference type="ARBA" id="ARBA00022679"/>
    </source>
</evidence>
<dbReference type="AlphaFoldDB" id="A0A419R1L9"/>
<proteinExistence type="predicted"/>
<evidence type="ECO:0000256" key="3">
    <source>
        <dbReference type="ARBA" id="ARBA00022898"/>
    </source>
</evidence>
<keyword evidence="7" id="KW-1185">Reference proteome</keyword>
<sequence length="395" mass="41744">MADEERISTAPDGANGAQPAQRPDLFARQRADLAHLRGIGRYRTLSPKSGADFSSNDYLGLAASDELNRIASGIVASGVPVGSGGSRLLRGNCPEHIALERFAAEFFASESALFLSSGFAANSALFATLPQTGDMIVCDELIHASIHDGLRVTRAEHCVVAHNDADAFEDVARAWRRDHPDGRIWIGVESVYSMDGDSAPLADLAAIADRYDAILVIDEAHATGVLGPMGRGLSADLARRDNVISVHTCGKALGCEGALVCAPAVVTEFLVNRARGFIFSTAPSPFIAQLVHETLLFVGRSDYLRAELAANVRLAAQLLEPLGALGGGHIVPLIVGEDRQTMAIAGALQDAGLDVRGIRPPTVPPGTGRLRISITRNVDRTGIARLAELLAELLP</sequence>
<evidence type="ECO:0000313" key="7">
    <source>
        <dbReference type="Proteomes" id="UP000284322"/>
    </source>
</evidence>
<organism evidence="6 7">
    <name type="scientific">Tsuneonella suprasediminis</name>
    <dbReference type="NCBI Taxonomy" id="2306996"/>
    <lineage>
        <taxon>Bacteria</taxon>
        <taxon>Pseudomonadati</taxon>
        <taxon>Pseudomonadota</taxon>
        <taxon>Alphaproteobacteria</taxon>
        <taxon>Sphingomonadales</taxon>
        <taxon>Erythrobacteraceae</taxon>
        <taxon>Tsuneonella</taxon>
    </lineage>
</organism>
<dbReference type="Gene3D" id="3.40.640.10">
    <property type="entry name" value="Type I PLP-dependent aspartate aminotransferase-like (Major domain)"/>
    <property type="match status" value="1"/>
</dbReference>
<dbReference type="GO" id="GO:0030170">
    <property type="term" value="F:pyridoxal phosphate binding"/>
    <property type="evidence" value="ECO:0007669"/>
    <property type="project" value="InterPro"/>
</dbReference>
<keyword evidence="3" id="KW-0663">Pyridoxal phosphate</keyword>
<feature type="region of interest" description="Disordered" evidence="4">
    <location>
        <begin position="1"/>
        <end position="23"/>
    </location>
</feature>
<feature type="domain" description="Aminotransferase class I/classII large" evidence="5">
    <location>
        <begin position="52"/>
        <end position="388"/>
    </location>
</feature>
<keyword evidence="2" id="KW-0808">Transferase</keyword>
<dbReference type="Gene3D" id="3.90.1150.10">
    <property type="entry name" value="Aspartate Aminotransferase, domain 1"/>
    <property type="match status" value="1"/>
</dbReference>
<evidence type="ECO:0000313" key="6">
    <source>
        <dbReference type="EMBL" id="RJX67858.1"/>
    </source>
</evidence>
<gene>
    <name evidence="6" type="ORF">D6858_07780</name>
</gene>
<name>A0A419R1L9_9SPHN</name>
<comment type="cofactor">
    <cofactor evidence="1">
        <name>pyridoxal 5'-phosphate</name>
        <dbReference type="ChEBI" id="CHEBI:597326"/>
    </cofactor>
</comment>
<dbReference type="GO" id="GO:0009102">
    <property type="term" value="P:biotin biosynthetic process"/>
    <property type="evidence" value="ECO:0007669"/>
    <property type="project" value="TreeGrafter"/>
</dbReference>
<evidence type="ECO:0000259" key="5">
    <source>
        <dbReference type="Pfam" id="PF00155"/>
    </source>
</evidence>
<dbReference type="SUPFAM" id="SSF53383">
    <property type="entry name" value="PLP-dependent transferases"/>
    <property type="match status" value="1"/>
</dbReference>
<evidence type="ECO:0000256" key="4">
    <source>
        <dbReference type="SAM" id="MobiDB-lite"/>
    </source>
</evidence>
<dbReference type="Pfam" id="PF00155">
    <property type="entry name" value="Aminotran_1_2"/>
    <property type="match status" value="1"/>
</dbReference>
<accession>A0A419R1L9</accession>
<evidence type="ECO:0000256" key="1">
    <source>
        <dbReference type="ARBA" id="ARBA00001933"/>
    </source>
</evidence>
<dbReference type="InterPro" id="IPR015421">
    <property type="entry name" value="PyrdxlP-dep_Trfase_major"/>
</dbReference>
<comment type="caution">
    <text evidence="6">The sequence shown here is derived from an EMBL/GenBank/DDBJ whole genome shotgun (WGS) entry which is preliminary data.</text>
</comment>
<dbReference type="OrthoDB" id="9807157at2"/>
<dbReference type="Proteomes" id="UP000284322">
    <property type="component" value="Unassembled WGS sequence"/>
</dbReference>
<dbReference type="RefSeq" id="WP_120108766.1">
    <property type="nucleotide sequence ID" value="NZ_RAHJ01000018.1"/>
</dbReference>
<dbReference type="InterPro" id="IPR015422">
    <property type="entry name" value="PyrdxlP-dep_Trfase_small"/>
</dbReference>
<dbReference type="PANTHER" id="PTHR13693">
    <property type="entry name" value="CLASS II AMINOTRANSFERASE/8-AMINO-7-OXONONANOATE SYNTHASE"/>
    <property type="match status" value="1"/>
</dbReference>